<protein>
    <submittedName>
        <fullName evidence="5">HK97 family phage prohead protease</fullName>
    </submittedName>
</protein>
<gene>
    <name evidence="5" type="ORF">J3492_00240</name>
</gene>
<evidence type="ECO:0000256" key="3">
    <source>
        <dbReference type="ARBA" id="ARBA00022801"/>
    </source>
</evidence>
<dbReference type="InterPro" id="IPR006433">
    <property type="entry name" value="Prohead_protease"/>
</dbReference>
<dbReference type="InterPro" id="IPR054613">
    <property type="entry name" value="Peptidase_S78_dom"/>
</dbReference>
<keyword evidence="2 5" id="KW-0645">Protease</keyword>
<reference evidence="5 6" key="1">
    <citation type="submission" date="2021-03" db="EMBL/GenBank/DDBJ databases">
        <authorList>
            <person name="Shang D.-D."/>
            <person name="Du Z.-J."/>
            <person name="Chen G.-J."/>
        </authorList>
    </citation>
    <scope>NUCLEOTIDE SEQUENCE [LARGE SCALE GENOMIC DNA]</scope>
    <source>
        <strain evidence="5 6">F1192</strain>
    </source>
</reference>
<dbReference type="RefSeq" id="WP_207988533.1">
    <property type="nucleotide sequence ID" value="NZ_JAGBKM010000001.1"/>
</dbReference>
<keyword evidence="1" id="KW-1188">Viral release from host cell</keyword>
<dbReference type="Proteomes" id="UP000664554">
    <property type="component" value="Unassembled WGS sequence"/>
</dbReference>
<accession>A0ABS3NJR6</accession>
<dbReference type="EMBL" id="JAGBKM010000001">
    <property type="protein sequence ID" value="MBO1529642.1"/>
    <property type="molecule type" value="Genomic_DNA"/>
</dbReference>
<name>A0ABS3NJR6_9GAMM</name>
<proteinExistence type="predicted"/>
<dbReference type="GO" id="GO:0008233">
    <property type="term" value="F:peptidase activity"/>
    <property type="evidence" value="ECO:0007669"/>
    <property type="project" value="UniProtKB-KW"/>
</dbReference>
<keyword evidence="3" id="KW-0378">Hydrolase</keyword>
<feature type="domain" description="Prohead serine protease" evidence="4">
    <location>
        <begin position="11"/>
        <end position="161"/>
    </location>
</feature>
<evidence type="ECO:0000256" key="1">
    <source>
        <dbReference type="ARBA" id="ARBA00022612"/>
    </source>
</evidence>
<dbReference type="Pfam" id="PF04586">
    <property type="entry name" value="Peptidase_S78"/>
    <property type="match status" value="1"/>
</dbReference>
<evidence type="ECO:0000313" key="6">
    <source>
        <dbReference type="Proteomes" id="UP000664554"/>
    </source>
</evidence>
<dbReference type="NCBIfam" id="TIGR01543">
    <property type="entry name" value="proheadase_HK97"/>
    <property type="match status" value="1"/>
</dbReference>
<evidence type="ECO:0000256" key="2">
    <source>
        <dbReference type="ARBA" id="ARBA00022670"/>
    </source>
</evidence>
<organism evidence="5 6">
    <name type="scientific">Psychrobacter coccoides</name>
    <dbReference type="NCBI Taxonomy" id="2818440"/>
    <lineage>
        <taxon>Bacteria</taxon>
        <taxon>Pseudomonadati</taxon>
        <taxon>Pseudomonadota</taxon>
        <taxon>Gammaproteobacteria</taxon>
        <taxon>Moraxellales</taxon>
        <taxon>Moraxellaceae</taxon>
        <taxon>Psychrobacter</taxon>
    </lineage>
</organism>
<dbReference type="GO" id="GO:0006508">
    <property type="term" value="P:proteolysis"/>
    <property type="evidence" value="ECO:0007669"/>
    <property type="project" value="UniProtKB-KW"/>
</dbReference>
<evidence type="ECO:0000313" key="5">
    <source>
        <dbReference type="EMBL" id="MBO1529642.1"/>
    </source>
</evidence>
<sequence>MSKLKTKAISFDVKAIDDEGFFSGYCSVNDVEDSYGEVVKKGAFADSIKAWTDKGKMPPILWQHNRSEVIGVWTKLTEDDHGLYGEGRLLVKDVAKAREAHALMKHGAIDGLSIGYRLQKWSFNEEDSVLELLAIDLKEVSVVTFPANDDSRIDSVKSILEKGEMPTLSEFEKFLRDAGGFSKSQATAIAGHGLRSLIQGEPGSKQSADTDMGDALTILKNINL</sequence>
<comment type="caution">
    <text evidence="5">The sequence shown here is derived from an EMBL/GenBank/DDBJ whole genome shotgun (WGS) entry which is preliminary data.</text>
</comment>
<dbReference type="SUPFAM" id="SSF50789">
    <property type="entry name" value="Herpes virus serine proteinase, assemblin"/>
    <property type="match status" value="1"/>
</dbReference>
<evidence type="ECO:0000259" key="4">
    <source>
        <dbReference type="Pfam" id="PF04586"/>
    </source>
</evidence>
<keyword evidence="6" id="KW-1185">Reference proteome</keyword>